<accession>A0A3G7U3S2</accession>
<gene>
    <name evidence="2" type="ORF">C4K03_1854</name>
</gene>
<proteinExistence type="predicted"/>
<feature type="region of interest" description="Disordered" evidence="1">
    <location>
        <begin position="64"/>
        <end position="88"/>
    </location>
</feature>
<sequence>MQVNQPQGGTAEATTTPLAVGDTVSYVAISGGGREYRLSARTGVIEGIYGNVATLRTANGRSVTQPLDKLTPDGQPNALTKMVMRGQP</sequence>
<evidence type="ECO:0000313" key="3">
    <source>
        <dbReference type="Proteomes" id="UP000268696"/>
    </source>
</evidence>
<dbReference type="AlphaFoldDB" id="A0A3G7U3S2"/>
<name>A0A3G7U3S2_9PSED</name>
<evidence type="ECO:0000256" key="1">
    <source>
        <dbReference type="SAM" id="MobiDB-lite"/>
    </source>
</evidence>
<dbReference type="RefSeq" id="WP_124376952.1">
    <property type="nucleotide sequence ID" value="NZ_CP027754.1"/>
</dbReference>
<dbReference type="EMBL" id="CP027754">
    <property type="protein sequence ID" value="AZE54023.1"/>
    <property type="molecule type" value="Genomic_DNA"/>
</dbReference>
<dbReference type="Proteomes" id="UP000268696">
    <property type="component" value="Chromosome"/>
</dbReference>
<evidence type="ECO:0000313" key="2">
    <source>
        <dbReference type="EMBL" id="AZE54023.1"/>
    </source>
</evidence>
<reference evidence="2 3" key="1">
    <citation type="submission" date="2018-03" db="EMBL/GenBank/DDBJ databases">
        <title>Diversity of phytobeneficial traits revealed by whole-genome analysis of worldwide-isolated phenazine-producing Pseudomonas spp.</title>
        <authorList>
            <person name="Biessy A."/>
            <person name="Novinscak A."/>
            <person name="Blom J."/>
            <person name="Leger G."/>
            <person name="Thomashow L.S."/>
            <person name="Cazorla F.M."/>
            <person name="Josic D."/>
            <person name="Filion M."/>
        </authorList>
    </citation>
    <scope>NUCLEOTIDE SEQUENCE [LARGE SCALE GENOMIC DNA]</scope>
    <source>
        <strain evidence="2 3">30B</strain>
    </source>
</reference>
<protein>
    <submittedName>
        <fullName evidence="2">Uncharacterized protein</fullName>
    </submittedName>
</protein>
<organism evidence="2 3">
    <name type="scientific">Pseudomonas synxantha</name>
    <dbReference type="NCBI Taxonomy" id="47883"/>
    <lineage>
        <taxon>Bacteria</taxon>
        <taxon>Pseudomonadati</taxon>
        <taxon>Pseudomonadota</taxon>
        <taxon>Gammaproteobacteria</taxon>
        <taxon>Pseudomonadales</taxon>
        <taxon>Pseudomonadaceae</taxon>
        <taxon>Pseudomonas</taxon>
    </lineage>
</organism>